<evidence type="ECO:0000313" key="1">
    <source>
        <dbReference type="EMBL" id="KAK3392230.1"/>
    </source>
</evidence>
<accession>A0AAE0U6B3</accession>
<proteinExistence type="predicted"/>
<organism evidence="1 2">
    <name type="scientific">Sordaria brevicollis</name>
    <dbReference type="NCBI Taxonomy" id="83679"/>
    <lineage>
        <taxon>Eukaryota</taxon>
        <taxon>Fungi</taxon>
        <taxon>Dikarya</taxon>
        <taxon>Ascomycota</taxon>
        <taxon>Pezizomycotina</taxon>
        <taxon>Sordariomycetes</taxon>
        <taxon>Sordariomycetidae</taxon>
        <taxon>Sordariales</taxon>
        <taxon>Sordariaceae</taxon>
        <taxon>Sordaria</taxon>
    </lineage>
</organism>
<name>A0AAE0U6B3_SORBR</name>
<sequence>MCYVSLWTTTYALDEVWELIQSVLMALKKVIELFIVKPDLYFDEIYTFLADKYNIYVSKETEIGRREEYTKSNTRAKASKGSYNSIFECGRIGTSRSIIVIREKLPIYINKKGGGGIYNYPPRLLNNTITKGIPKPRYL</sequence>
<evidence type="ECO:0000313" key="2">
    <source>
        <dbReference type="Proteomes" id="UP001281003"/>
    </source>
</evidence>
<keyword evidence="2" id="KW-1185">Reference proteome</keyword>
<dbReference type="EMBL" id="JAUTDP010000011">
    <property type="protein sequence ID" value="KAK3392230.1"/>
    <property type="molecule type" value="Genomic_DNA"/>
</dbReference>
<reference evidence="1" key="2">
    <citation type="submission" date="2023-07" db="EMBL/GenBank/DDBJ databases">
        <authorList>
            <consortium name="Lawrence Berkeley National Laboratory"/>
            <person name="Haridas S."/>
            <person name="Hensen N."/>
            <person name="Bonometti L."/>
            <person name="Westerberg I."/>
            <person name="Brannstrom I.O."/>
            <person name="Guillou S."/>
            <person name="Cros-Aarteil S."/>
            <person name="Calhoun S."/>
            <person name="Kuo A."/>
            <person name="Mondo S."/>
            <person name="Pangilinan J."/>
            <person name="Riley R."/>
            <person name="LaButti K."/>
            <person name="Andreopoulos B."/>
            <person name="Lipzen A."/>
            <person name="Chen C."/>
            <person name="Yanf M."/>
            <person name="Daum C."/>
            <person name="Ng V."/>
            <person name="Clum A."/>
            <person name="Steindorff A."/>
            <person name="Ohm R."/>
            <person name="Martin F."/>
            <person name="Silar P."/>
            <person name="Natvig D."/>
            <person name="Lalanne C."/>
            <person name="Gautier V."/>
            <person name="Ament-velasquez S.L."/>
            <person name="Kruys A."/>
            <person name="Hutchinson M.I."/>
            <person name="Powell A.J."/>
            <person name="Barry K."/>
            <person name="Miller A.N."/>
            <person name="Grigoriev I.V."/>
            <person name="Debuchy R."/>
            <person name="Gladieux P."/>
            <person name="Thoren M.H."/>
            <person name="Johannesson H."/>
        </authorList>
    </citation>
    <scope>NUCLEOTIDE SEQUENCE</scope>
    <source>
        <strain evidence="1">FGSC 1904</strain>
    </source>
</reference>
<protein>
    <submittedName>
        <fullName evidence="1">Uncharacterized protein</fullName>
    </submittedName>
</protein>
<reference evidence="1" key="1">
    <citation type="journal article" date="2023" name="Mol. Phylogenet. Evol.">
        <title>Genome-scale phylogeny and comparative genomics of the fungal order Sordariales.</title>
        <authorList>
            <person name="Hensen N."/>
            <person name="Bonometti L."/>
            <person name="Westerberg I."/>
            <person name="Brannstrom I.O."/>
            <person name="Guillou S."/>
            <person name="Cros-Aarteil S."/>
            <person name="Calhoun S."/>
            <person name="Haridas S."/>
            <person name="Kuo A."/>
            <person name="Mondo S."/>
            <person name="Pangilinan J."/>
            <person name="Riley R."/>
            <person name="LaButti K."/>
            <person name="Andreopoulos B."/>
            <person name="Lipzen A."/>
            <person name="Chen C."/>
            <person name="Yan M."/>
            <person name="Daum C."/>
            <person name="Ng V."/>
            <person name="Clum A."/>
            <person name="Steindorff A."/>
            <person name="Ohm R.A."/>
            <person name="Martin F."/>
            <person name="Silar P."/>
            <person name="Natvig D.O."/>
            <person name="Lalanne C."/>
            <person name="Gautier V."/>
            <person name="Ament-Velasquez S.L."/>
            <person name="Kruys A."/>
            <person name="Hutchinson M.I."/>
            <person name="Powell A.J."/>
            <person name="Barry K."/>
            <person name="Miller A.N."/>
            <person name="Grigoriev I.V."/>
            <person name="Debuchy R."/>
            <person name="Gladieux P."/>
            <person name="Hiltunen Thoren M."/>
            <person name="Johannesson H."/>
        </authorList>
    </citation>
    <scope>NUCLEOTIDE SEQUENCE</scope>
    <source>
        <strain evidence="1">FGSC 1904</strain>
    </source>
</reference>
<gene>
    <name evidence="1" type="ORF">B0T20DRAFT_395877</name>
</gene>
<comment type="caution">
    <text evidence="1">The sequence shown here is derived from an EMBL/GenBank/DDBJ whole genome shotgun (WGS) entry which is preliminary data.</text>
</comment>
<dbReference type="Proteomes" id="UP001281003">
    <property type="component" value="Unassembled WGS sequence"/>
</dbReference>
<dbReference type="AlphaFoldDB" id="A0AAE0U6B3"/>